<dbReference type="Proteomes" id="UP000223828">
    <property type="component" value="Unassembled WGS sequence"/>
</dbReference>
<protein>
    <submittedName>
        <fullName evidence="3">DUF3958 family protein</fullName>
    </submittedName>
</protein>
<sequence length="119" mass="13884">MSILDELNLKSLQKSKKIESLYNEIKIINEISEEYYTIKSKSNKLFEKLGERYPNGDISNTLDHTKTTFSIHNQKVINSLSNQKKNIKKEIQNLEEEIEDLKQQKAIEIQSDAEGRNKL</sequence>
<evidence type="ECO:0000313" key="5">
    <source>
        <dbReference type="Proteomes" id="UP001056588"/>
    </source>
</evidence>
<evidence type="ECO:0000256" key="1">
    <source>
        <dbReference type="SAM" id="Coils"/>
    </source>
</evidence>
<accession>A0A2C6WLU3</accession>
<gene>
    <name evidence="2" type="ORF">BTJ66_11855</name>
    <name evidence="3" type="ORF">MNY58_00615</name>
</gene>
<dbReference type="AlphaFoldDB" id="A0A2C6WLU3"/>
<evidence type="ECO:0000313" key="2">
    <source>
        <dbReference type="EMBL" id="PHK48726.1"/>
    </source>
</evidence>
<feature type="coiled-coil region" evidence="1">
    <location>
        <begin position="77"/>
        <end position="111"/>
    </location>
</feature>
<name>A0A2C6WLU3_9STAP</name>
<dbReference type="InterPro" id="IPR025014">
    <property type="entry name" value="DUF3958"/>
</dbReference>
<reference evidence="2" key="1">
    <citation type="journal article" date="2017" name="Appl. Environ. Microbiol.">
        <title>Staphylococcus edaphicus sp. nov., isolated in Antarctica, harbours mecC gene and genomic islands with suspected role in adaptation to extreme environment.</title>
        <authorList>
            <person name="Pantucek R."/>
            <person name="Sedlacek I."/>
            <person name="Indrakova A."/>
            <person name="Vrbovska V."/>
            <person name="Maslanova I."/>
            <person name="Kovarovic V."/>
            <person name="Svec P."/>
            <person name="Kralova S."/>
            <person name="Kristofova L."/>
            <person name="Keklakova J."/>
            <person name="Petras P."/>
            <person name="Doskar J."/>
        </authorList>
    </citation>
    <scope>NUCLEOTIDE SEQUENCE</scope>
    <source>
        <strain evidence="2">CCM 8730</strain>
    </source>
</reference>
<proteinExistence type="predicted"/>
<reference evidence="4" key="2">
    <citation type="submission" date="2017-10" db="EMBL/GenBank/DDBJ databases">
        <title>Staphylococcus edaphicus sp. nov., isolated in Antarctica, harbouring mecC gene and genomic islands essential in adaptation to extreme environment.</title>
        <authorList>
            <person name="Pantucek R."/>
            <person name="Sedlacek I."/>
            <person name="Indrakova A."/>
            <person name="Vrbovska V."/>
            <person name="Maslanova I."/>
            <person name="Kovarovic V."/>
            <person name="Svec P."/>
            <person name="Kralova S."/>
            <person name="Kristofova L."/>
            <person name="Keklakova J."/>
            <person name="Petras P."/>
            <person name="Doskar J."/>
        </authorList>
    </citation>
    <scope>NUCLEOTIDE SEQUENCE [LARGE SCALE GENOMIC DNA]</scope>
    <source>
        <strain evidence="4">CCM 5085</strain>
    </source>
</reference>
<keyword evidence="1" id="KW-0175">Coiled coil</keyword>
<evidence type="ECO:0000313" key="4">
    <source>
        <dbReference type="Proteomes" id="UP000223828"/>
    </source>
</evidence>
<evidence type="ECO:0000313" key="3">
    <source>
        <dbReference type="EMBL" id="UQW81650.1"/>
    </source>
</evidence>
<reference evidence="3" key="4">
    <citation type="submission" date="2022-03" db="EMBL/GenBank/DDBJ databases">
        <title>Complete Genome Sequence of Staphylococcus edaphicus strain CCM 8731.</title>
        <authorList>
            <person name="Rimmer C.O."/>
            <person name="Thomas J.C."/>
        </authorList>
    </citation>
    <scope>NUCLEOTIDE SEQUENCE</scope>
    <source>
        <strain evidence="3">CCM 8731</strain>
    </source>
</reference>
<dbReference type="Proteomes" id="UP001056588">
    <property type="component" value="Chromosome"/>
</dbReference>
<organism evidence="2 4">
    <name type="scientific">Staphylococcus edaphicus</name>
    <dbReference type="NCBI Taxonomy" id="1955013"/>
    <lineage>
        <taxon>Bacteria</taxon>
        <taxon>Bacillati</taxon>
        <taxon>Bacillota</taxon>
        <taxon>Bacilli</taxon>
        <taxon>Bacillales</taxon>
        <taxon>Staphylococcaceae</taxon>
        <taxon>Staphylococcus</taxon>
    </lineage>
</organism>
<dbReference type="EMBL" id="MRZN01000025">
    <property type="protein sequence ID" value="PHK48726.1"/>
    <property type="molecule type" value="Genomic_DNA"/>
</dbReference>
<keyword evidence="5" id="KW-1185">Reference proteome</keyword>
<reference evidence="2" key="3">
    <citation type="submission" date="2017-10" db="EMBL/GenBank/DDBJ databases">
        <authorList>
            <person name="Vrbovska V."/>
            <person name="Kovarovic V."/>
            <person name="Indrakova A."/>
        </authorList>
    </citation>
    <scope>NUCLEOTIDE SEQUENCE</scope>
    <source>
        <strain evidence="2">CCM 8730</strain>
    </source>
</reference>
<dbReference type="RefSeq" id="WP_099091155.1">
    <property type="nucleotide sequence ID" value="NZ_CP093217.1"/>
</dbReference>
<dbReference type="Pfam" id="PF13125">
    <property type="entry name" value="DUF3958"/>
    <property type="match status" value="1"/>
</dbReference>
<dbReference type="EMBL" id="CP093217">
    <property type="protein sequence ID" value="UQW81650.1"/>
    <property type="molecule type" value="Genomic_DNA"/>
</dbReference>